<dbReference type="CDD" id="cd00093">
    <property type="entry name" value="HTH_XRE"/>
    <property type="match status" value="1"/>
</dbReference>
<protein>
    <submittedName>
        <fullName evidence="2">Uncharacterized protein</fullName>
    </submittedName>
</protein>
<dbReference type="AlphaFoldDB" id="A0A0F8WGX4"/>
<organism evidence="2">
    <name type="scientific">marine sediment metagenome</name>
    <dbReference type="NCBI Taxonomy" id="412755"/>
    <lineage>
        <taxon>unclassified sequences</taxon>
        <taxon>metagenomes</taxon>
        <taxon>ecological metagenomes</taxon>
    </lineage>
</organism>
<proteinExistence type="predicted"/>
<feature type="region of interest" description="Disordered" evidence="1">
    <location>
        <begin position="84"/>
        <end position="129"/>
    </location>
</feature>
<feature type="compositionally biased region" description="Polar residues" evidence="1">
    <location>
        <begin position="84"/>
        <end position="96"/>
    </location>
</feature>
<dbReference type="GO" id="GO:0003677">
    <property type="term" value="F:DNA binding"/>
    <property type="evidence" value="ECO:0007669"/>
    <property type="project" value="InterPro"/>
</dbReference>
<dbReference type="EMBL" id="LAZR01065148">
    <property type="protein sequence ID" value="KKK56122.1"/>
    <property type="molecule type" value="Genomic_DNA"/>
</dbReference>
<reference evidence="2" key="1">
    <citation type="journal article" date="2015" name="Nature">
        <title>Complex archaea that bridge the gap between prokaryotes and eukaryotes.</title>
        <authorList>
            <person name="Spang A."/>
            <person name="Saw J.H."/>
            <person name="Jorgensen S.L."/>
            <person name="Zaremba-Niedzwiedzka K."/>
            <person name="Martijn J."/>
            <person name="Lind A.E."/>
            <person name="van Eijk R."/>
            <person name="Schleper C."/>
            <person name="Guy L."/>
            <person name="Ettema T.J."/>
        </authorList>
    </citation>
    <scope>NUCLEOTIDE SEQUENCE</scope>
</reference>
<comment type="caution">
    <text evidence="2">The sequence shown here is derived from an EMBL/GenBank/DDBJ whole genome shotgun (WGS) entry which is preliminary data.</text>
</comment>
<evidence type="ECO:0000313" key="2">
    <source>
        <dbReference type="EMBL" id="KKK56122.1"/>
    </source>
</evidence>
<feature type="compositionally biased region" description="Basic and acidic residues" evidence="1">
    <location>
        <begin position="103"/>
        <end position="121"/>
    </location>
</feature>
<name>A0A0F8WGX4_9ZZZZ</name>
<sequence>MAPQGANSDWLDFHARLMLLRRKLGLKQIQMWSILGGSGRPSPYSHLESGQALSIKLTHLENLCLLAQREGVSLEWLLLGRGEFSNNDPNKQSAETQPGPDAGSRKDEGKEPQHVMDDSVQRDGAVVAS</sequence>
<evidence type="ECO:0000256" key="1">
    <source>
        <dbReference type="SAM" id="MobiDB-lite"/>
    </source>
</evidence>
<gene>
    <name evidence="2" type="ORF">LCGC14_3067700</name>
</gene>
<accession>A0A0F8WGX4</accession>
<dbReference type="InterPro" id="IPR001387">
    <property type="entry name" value="Cro/C1-type_HTH"/>
</dbReference>
<dbReference type="SUPFAM" id="SSF47413">
    <property type="entry name" value="lambda repressor-like DNA-binding domains"/>
    <property type="match status" value="1"/>
</dbReference>
<dbReference type="InterPro" id="IPR010982">
    <property type="entry name" value="Lambda_DNA-bd_dom_sf"/>
</dbReference>